<accession>E0XW23</accession>
<protein>
    <submittedName>
        <fullName evidence="1">Uncharacterized protein</fullName>
    </submittedName>
</protein>
<reference evidence="1" key="1">
    <citation type="journal article" date="2011" name="Environ. Microbiol.">
        <title>Time-series analyses of Monterey Bay coastal microbial picoplankton using a 'genome proxy' microarray.</title>
        <authorList>
            <person name="Rich V.I."/>
            <person name="Pham V.D."/>
            <person name="Eppley J."/>
            <person name="Shi Y."/>
            <person name="DeLong E.F."/>
        </authorList>
    </citation>
    <scope>NUCLEOTIDE SEQUENCE</scope>
</reference>
<proteinExistence type="predicted"/>
<evidence type="ECO:0000313" key="1">
    <source>
        <dbReference type="EMBL" id="ADI18614.1"/>
    </source>
</evidence>
<sequence length="60" mass="6800">MRQYSVSCGGLSSAGFIPVRDGISMITIKYKKGIWWMPWRQEAMKDVIGCEKPRGAANRH</sequence>
<dbReference type="AlphaFoldDB" id="E0XW23"/>
<name>E0XW23_9PROT</name>
<organism evidence="1">
    <name type="scientific">uncultured Rhodospirillales bacterium HF4000_24M03</name>
    <dbReference type="NCBI Taxonomy" id="710788"/>
    <lineage>
        <taxon>Bacteria</taxon>
        <taxon>Pseudomonadati</taxon>
        <taxon>Pseudomonadota</taxon>
        <taxon>Alphaproteobacteria</taxon>
        <taxon>Rhodospirillales</taxon>
        <taxon>environmental samples</taxon>
    </lineage>
</organism>
<dbReference type="EMBL" id="GU474895">
    <property type="protein sequence ID" value="ADI18614.1"/>
    <property type="molecule type" value="Genomic_DNA"/>
</dbReference>